<evidence type="ECO:0000259" key="13">
    <source>
        <dbReference type="PROSITE" id="PS50162"/>
    </source>
</evidence>
<dbReference type="PANTHER" id="PTHR32472:SF10">
    <property type="entry name" value="DNA REPAIR PROTEIN RADA-LIKE PROTEIN"/>
    <property type="match status" value="1"/>
</dbReference>
<feature type="region of interest" description="Disordered" evidence="12">
    <location>
        <begin position="147"/>
        <end position="175"/>
    </location>
</feature>
<keyword evidence="15" id="KW-1185">Reference proteome</keyword>
<keyword evidence="8 11" id="KW-0346">Stress response</keyword>
<sequence length="523" mass="54385">MAKKQRAIHTCSECGYSSPKWLGRCPECGSWGTLEEAAPIFTASMAAGLGSGTKTSGTRGSVGAGSGGLGSRGRGSSSGRRGGLAPSSAAVPITQISAQSAQSMHTGIGELDRVLGDGIVAGSVVLMAGEPGVGKSTLLLEVAARWSQVPEPRPDSRESSAAATESTADPQTQPATRTALYVTAEESAAQVYSRAKRTGGLSPTLYLAAESDLDVVFQQVETLRPSLIIVDSVQTMQATGVEGVAGGVAQSRAVTAALTTLAKTTGIPILLVGHVTKDGNVAGPRVLEHLVDVVLNFEGERQSSLRMLRGIKNRFGATDEVGCFEQTADGIREVADPSGLFLSHHGATPNGSAVTVAMDGVRPIVAEVQSLTVDPVAKNPRRVVTGLDQNRIPLVLAVLQARAGERTNEKDAYVATVGGVRITETATDLAVALATWSSLHETPLPAKTVFIGEIGLAGEMRTVPNLRRRLQEAARIGYRCAVAPSRNDAEDRALAKELAAEGLELCSVSTLRQALAVVRELRG</sequence>
<organism evidence="14 15">
    <name type="scientific">Corynebacterium propinquum</name>
    <dbReference type="NCBI Taxonomy" id="43769"/>
    <lineage>
        <taxon>Bacteria</taxon>
        <taxon>Bacillati</taxon>
        <taxon>Actinomycetota</taxon>
        <taxon>Actinomycetes</taxon>
        <taxon>Mycobacteriales</taxon>
        <taxon>Corynebacteriaceae</taxon>
        <taxon>Corynebacterium</taxon>
    </lineage>
</organism>
<dbReference type="HAMAP" id="MF_01498">
    <property type="entry name" value="RadA_bact"/>
    <property type="match status" value="1"/>
</dbReference>
<feature type="domain" description="RecA family profile 1" evidence="13">
    <location>
        <begin position="100"/>
        <end position="275"/>
    </location>
</feature>
<dbReference type="Pfam" id="PF13481">
    <property type="entry name" value="AAA_25"/>
    <property type="match status" value="1"/>
</dbReference>
<evidence type="ECO:0000256" key="3">
    <source>
        <dbReference type="ARBA" id="ARBA00022763"/>
    </source>
</evidence>
<dbReference type="Proteomes" id="UP001243856">
    <property type="component" value="Unassembled WGS sequence"/>
</dbReference>
<keyword evidence="3 11" id="KW-0227">DNA damage</keyword>
<accession>A0ABT7G231</accession>
<dbReference type="Gene3D" id="3.30.230.10">
    <property type="match status" value="1"/>
</dbReference>
<feature type="region of interest" description="Disordered" evidence="12">
    <location>
        <begin position="52"/>
        <end position="87"/>
    </location>
</feature>
<gene>
    <name evidence="11" type="primary">radA</name>
    <name evidence="14" type="ORF">QPX45_05910</name>
</gene>
<dbReference type="RefSeq" id="WP_259816326.1">
    <property type="nucleotide sequence ID" value="NZ_JALXON010000005.1"/>
</dbReference>
<dbReference type="Pfam" id="PF18073">
    <property type="entry name" value="Zn_ribbon_LapB"/>
    <property type="match status" value="1"/>
</dbReference>
<dbReference type="SMART" id="SM00382">
    <property type="entry name" value="AAA"/>
    <property type="match status" value="1"/>
</dbReference>
<dbReference type="InterPro" id="IPR014721">
    <property type="entry name" value="Ribsml_uS5_D2-typ_fold_subgr"/>
</dbReference>
<comment type="similarity">
    <text evidence="11">Belongs to the RecA family. RadA subfamily.</text>
</comment>
<evidence type="ECO:0000256" key="7">
    <source>
        <dbReference type="ARBA" id="ARBA00022840"/>
    </source>
</evidence>
<evidence type="ECO:0000313" key="15">
    <source>
        <dbReference type="Proteomes" id="UP001243856"/>
    </source>
</evidence>
<dbReference type="InterPro" id="IPR004504">
    <property type="entry name" value="DNA_repair_RadA"/>
</dbReference>
<feature type="region of interest" description="Lon-protease-like" evidence="11">
    <location>
        <begin position="411"/>
        <end position="523"/>
    </location>
</feature>
<keyword evidence="4" id="KW-0863">Zinc-finger</keyword>
<name>A0ABT7G231_9CORY</name>
<keyword evidence="7 11" id="KW-0067">ATP-binding</keyword>
<comment type="caution">
    <text evidence="14">The sequence shown here is derived from an EMBL/GenBank/DDBJ whole genome shotgun (WGS) entry which is preliminary data.</text>
</comment>
<dbReference type="InterPro" id="IPR020588">
    <property type="entry name" value="RecA_ATP-bd"/>
</dbReference>
<evidence type="ECO:0000256" key="1">
    <source>
        <dbReference type="ARBA" id="ARBA00022723"/>
    </source>
</evidence>
<reference evidence="14 15" key="1">
    <citation type="submission" date="2023-05" db="EMBL/GenBank/DDBJ databases">
        <title>Metabolic capabilities are highly conserved among human nasal-associated Corynebacterium species in pangenomic analyses.</title>
        <authorList>
            <person name="Tran T.H."/>
            <person name="Roberts A.Q."/>
            <person name="Escapa I.F."/>
            <person name="Gao W."/>
            <person name="Conlan S."/>
            <person name="Kong H."/>
            <person name="Segre J.A."/>
            <person name="Kelly M.S."/>
            <person name="Lemon K.P."/>
        </authorList>
    </citation>
    <scope>NUCLEOTIDE SEQUENCE [LARGE SCALE GENOMIC DNA]</scope>
    <source>
        <strain evidence="14 15">KPL2811</strain>
    </source>
</reference>
<keyword evidence="9 11" id="KW-0238">DNA-binding</keyword>
<keyword evidence="5" id="KW-0378">Hydrolase</keyword>
<keyword evidence="6" id="KW-0862">Zinc</keyword>
<feature type="compositionally biased region" description="Low complexity" evidence="12">
    <location>
        <begin position="159"/>
        <end position="168"/>
    </location>
</feature>
<evidence type="ECO:0000256" key="8">
    <source>
        <dbReference type="ARBA" id="ARBA00023016"/>
    </source>
</evidence>
<evidence type="ECO:0000256" key="2">
    <source>
        <dbReference type="ARBA" id="ARBA00022741"/>
    </source>
</evidence>
<keyword evidence="10 11" id="KW-0234">DNA repair</keyword>
<comment type="function">
    <text evidence="11">Plays a role in repairing double-strand DNA breaks, probably involving stabilizing or processing branched DNA or blocked replication forks.</text>
</comment>
<feature type="compositionally biased region" description="Low complexity" evidence="12">
    <location>
        <begin position="74"/>
        <end position="87"/>
    </location>
</feature>
<keyword evidence="2 11" id="KW-0547">Nucleotide-binding</keyword>
<feature type="short sequence motif" description="RadA KNRFG motif" evidence="11">
    <location>
        <begin position="312"/>
        <end position="316"/>
    </location>
</feature>
<evidence type="ECO:0000256" key="11">
    <source>
        <dbReference type="HAMAP-Rule" id="MF_01498"/>
    </source>
</evidence>
<evidence type="ECO:0000256" key="10">
    <source>
        <dbReference type="ARBA" id="ARBA00023204"/>
    </source>
</evidence>
<dbReference type="Gene3D" id="3.40.50.300">
    <property type="entry name" value="P-loop containing nucleotide triphosphate hydrolases"/>
    <property type="match status" value="1"/>
</dbReference>
<dbReference type="SUPFAM" id="SSF52540">
    <property type="entry name" value="P-loop containing nucleoside triphosphate hydrolases"/>
    <property type="match status" value="1"/>
</dbReference>
<dbReference type="InterPro" id="IPR003593">
    <property type="entry name" value="AAA+_ATPase"/>
</dbReference>
<dbReference type="InterPro" id="IPR041166">
    <property type="entry name" value="Rubredoxin_2"/>
</dbReference>
<evidence type="ECO:0000256" key="9">
    <source>
        <dbReference type="ARBA" id="ARBA00023125"/>
    </source>
</evidence>
<evidence type="ECO:0000313" key="14">
    <source>
        <dbReference type="EMBL" id="MDK4300788.1"/>
    </source>
</evidence>
<dbReference type="InterPro" id="IPR027417">
    <property type="entry name" value="P-loop_NTPase"/>
</dbReference>
<protein>
    <recommendedName>
        <fullName evidence="11">DNA repair protein RadA</fullName>
    </recommendedName>
</protein>
<evidence type="ECO:0000256" key="5">
    <source>
        <dbReference type="ARBA" id="ARBA00022801"/>
    </source>
</evidence>
<evidence type="ECO:0000256" key="12">
    <source>
        <dbReference type="SAM" id="MobiDB-lite"/>
    </source>
</evidence>
<evidence type="ECO:0000256" key="4">
    <source>
        <dbReference type="ARBA" id="ARBA00022771"/>
    </source>
</evidence>
<proteinExistence type="inferred from homology"/>
<dbReference type="EMBL" id="JASNVK010000008">
    <property type="protein sequence ID" value="MDK4300788.1"/>
    <property type="molecule type" value="Genomic_DNA"/>
</dbReference>
<dbReference type="SUPFAM" id="SSF54211">
    <property type="entry name" value="Ribosomal protein S5 domain 2-like"/>
    <property type="match status" value="1"/>
</dbReference>
<dbReference type="PANTHER" id="PTHR32472">
    <property type="entry name" value="DNA REPAIR PROTEIN RADA"/>
    <property type="match status" value="1"/>
</dbReference>
<dbReference type="PROSITE" id="PS50162">
    <property type="entry name" value="RECA_2"/>
    <property type="match status" value="1"/>
</dbReference>
<feature type="binding site" evidence="11">
    <location>
        <begin position="129"/>
        <end position="136"/>
    </location>
    <ligand>
        <name>ATP</name>
        <dbReference type="ChEBI" id="CHEBI:30616"/>
    </ligand>
</feature>
<dbReference type="PRINTS" id="PR01874">
    <property type="entry name" value="DNAREPAIRADA"/>
</dbReference>
<feature type="compositionally biased region" description="Gly residues" evidence="12">
    <location>
        <begin position="60"/>
        <end position="73"/>
    </location>
</feature>
<dbReference type="InterPro" id="IPR020568">
    <property type="entry name" value="Ribosomal_Su5_D2-typ_SF"/>
</dbReference>
<dbReference type="CDD" id="cd01121">
    <property type="entry name" value="RadA_SMS_N"/>
    <property type="match status" value="1"/>
</dbReference>
<evidence type="ECO:0000256" key="6">
    <source>
        <dbReference type="ARBA" id="ARBA00022833"/>
    </source>
</evidence>
<comment type="domain">
    <text evidence="11">The middle region has homology to RecA with ATPase motifs including the RadA KNRFG motif, while the C-terminus is homologous to Lon protease.</text>
</comment>
<keyword evidence="1 11" id="KW-0479">Metal-binding</keyword>